<protein>
    <recommendedName>
        <fullName evidence="4">DUF3784 domain-containing protein</fullName>
    </recommendedName>
</protein>
<evidence type="ECO:0000313" key="2">
    <source>
        <dbReference type="EMBL" id="HIX81326.1"/>
    </source>
</evidence>
<proteinExistence type="predicted"/>
<comment type="caution">
    <text evidence="2">The sequence shown here is derived from an EMBL/GenBank/DDBJ whole genome shotgun (WGS) entry which is preliminary data.</text>
</comment>
<keyword evidence="1" id="KW-1133">Transmembrane helix</keyword>
<dbReference type="AlphaFoldDB" id="A0A9D2BM98"/>
<accession>A0A9D2BM98</accession>
<organism evidence="2 3">
    <name type="scientific">Candidatus Erysipelatoclostridium merdavium</name>
    <dbReference type="NCBI Taxonomy" id="2838566"/>
    <lineage>
        <taxon>Bacteria</taxon>
        <taxon>Bacillati</taxon>
        <taxon>Bacillota</taxon>
        <taxon>Erysipelotrichia</taxon>
        <taxon>Erysipelotrichales</taxon>
        <taxon>Erysipelotrichales incertae sedis</taxon>
    </lineage>
</organism>
<feature type="transmembrane region" description="Helical" evidence="1">
    <location>
        <begin position="6"/>
        <end position="24"/>
    </location>
</feature>
<gene>
    <name evidence="2" type="ORF">H9980_05050</name>
</gene>
<keyword evidence="1" id="KW-0812">Transmembrane</keyword>
<name>A0A9D2BM98_9FIRM</name>
<sequence>MPLERGAAIIIGFAMICVSIYYYFSKKPVTIYNNSNPPGVDQITNVRSYNHATARLMLVYGAIFIFEGLVITNKLMCFFLVVLTVMPGIVVVMAIFESFILKKYLK</sequence>
<dbReference type="EMBL" id="DXET01000112">
    <property type="protein sequence ID" value="HIX81326.1"/>
    <property type="molecule type" value="Genomic_DNA"/>
</dbReference>
<feature type="transmembrane region" description="Helical" evidence="1">
    <location>
        <begin position="78"/>
        <end position="101"/>
    </location>
</feature>
<reference evidence="2" key="2">
    <citation type="submission" date="2021-04" db="EMBL/GenBank/DDBJ databases">
        <authorList>
            <person name="Gilroy R."/>
        </authorList>
    </citation>
    <scope>NUCLEOTIDE SEQUENCE</scope>
    <source>
        <strain evidence="2">ChiGjej1B1-14440</strain>
    </source>
</reference>
<evidence type="ECO:0008006" key="4">
    <source>
        <dbReference type="Google" id="ProtNLM"/>
    </source>
</evidence>
<dbReference type="Proteomes" id="UP000886724">
    <property type="component" value="Unassembled WGS sequence"/>
</dbReference>
<feature type="transmembrane region" description="Helical" evidence="1">
    <location>
        <begin position="52"/>
        <end position="72"/>
    </location>
</feature>
<reference evidence="2" key="1">
    <citation type="journal article" date="2021" name="PeerJ">
        <title>Extensive microbial diversity within the chicken gut microbiome revealed by metagenomics and culture.</title>
        <authorList>
            <person name="Gilroy R."/>
            <person name="Ravi A."/>
            <person name="Getino M."/>
            <person name="Pursley I."/>
            <person name="Horton D.L."/>
            <person name="Alikhan N.F."/>
            <person name="Baker D."/>
            <person name="Gharbi K."/>
            <person name="Hall N."/>
            <person name="Watson M."/>
            <person name="Adriaenssens E.M."/>
            <person name="Foster-Nyarko E."/>
            <person name="Jarju S."/>
            <person name="Secka A."/>
            <person name="Antonio M."/>
            <person name="Oren A."/>
            <person name="Chaudhuri R.R."/>
            <person name="La Ragione R."/>
            <person name="Hildebrand F."/>
            <person name="Pallen M.J."/>
        </authorList>
    </citation>
    <scope>NUCLEOTIDE SEQUENCE</scope>
    <source>
        <strain evidence="2">ChiGjej1B1-14440</strain>
    </source>
</reference>
<evidence type="ECO:0000256" key="1">
    <source>
        <dbReference type="SAM" id="Phobius"/>
    </source>
</evidence>
<evidence type="ECO:0000313" key="3">
    <source>
        <dbReference type="Proteomes" id="UP000886724"/>
    </source>
</evidence>
<keyword evidence="1" id="KW-0472">Membrane</keyword>